<dbReference type="CDD" id="cd07986">
    <property type="entry name" value="LPLAT_ACT14924-like"/>
    <property type="match status" value="1"/>
</dbReference>
<dbReference type="AlphaFoldDB" id="A0A2S3R2L8"/>
<evidence type="ECO:0000313" key="12">
    <source>
        <dbReference type="EMBL" id="POB47623.1"/>
    </source>
</evidence>
<dbReference type="RefSeq" id="WP_103200381.1">
    <property type="nucleotide sequence ID" value="NZ_JAERHQ010000007.1"/>
</dbReference>
<keyword evidence="3" id="KW-0808">Transferase</keyword>
<comment type="similarity">
    <text evidence="6">Belongs to the acetyltransferase family. OlsB subfamily.</text>
</comment>
<comment type="caution">
    <text evidence="12">The sequence shown here is derived from an EMBL/GenBank/DDBJ whole genome shotgun (WGS) entry which is preliminary data.</text>
</comment>
<reference evidence="12 13" key="1">
    <citation type="journal article" date="2018" name="Front. Microbiol.">
        <title>Phylogeny of Vibrio vulnificus from the Analysis of the Core-Genome: Implications for Intra-Species Taxonomy.</title>
        <authorList>
            <person name="Roig F.J."/>
            <person name="Gonzalez-Candelas F."/>
            <person name="Sanjuan E."/>
            <person name="Fouz B."/>
            <person name="Feil E.J."/>
            <person name="Llorens C."/>
            <person name="Baker-Austin C."/>
            <person name="Oliver J.D."/>
            <person name="Danin-Poleg Y."/>
            <person name="Gibas C.J."/>
            <person name="Kashi Y."/>
            <person name="Gulig P.A."/>
            <person name="Morrison S.S."/>
            <person name="Amaro C."/>
        </authorList>
    </citation>
    <scope>NUCLEOTIDE SEQUENCE [LARGE SCALE GENOMIC DNA]</scope>
    <source>
        <strain evidence="12 13">CECT4608</strain>
    </source>
</reference>
<dbReference type="GO" id="GO:0043810">
    <property type="term" value="F:ornithine-acyl [acyl carrier protein] N-acyltransferase activity"/>
    <property type="evidence" value="ECO:0007669"/>
    <property type="project" value="UniProtKB-EC"/>
</dbReference>
<dbReference type="EMBL" id="PDGH01000100">
    <property type="protein sequence ID" value="POB47623.1"/>
    <property type="molecule type" value="Genomic_DNA"/>
</dbReference>
<dbReference type="InterPro" id="IPR045746">
    <property type="entry name" value="ACT14924-like_Acyltransf_dom"/>
</dbReference>
<evidence type="ECO:0000256" key="5">
    <source>
        <dbReference type="ARBA" id="ARBA00023315"/>
    </source>
</evidence>
<dbReference type="InterPro" id="IPR052351">
    <property type="entry name" value="Ornithine_N-alpha-AT"/>
</dbReference>
<comment type="function">
    <text evidence="9">Catalyzes the first step in the biosynthesis of ornithine lipids, which are phosphorus-free membrane lipids. Catalyzes the 3-hydroxyacyl-acyl carrier protein-dependent acylation of ornithine to form lyso-ornithine lipid (LOL).</text>
</comment>
<dbReference type="Proteomes" id="UP000237466">
    <property type="component" value="Unassembled WGS sequence"/>
</dbReference>
<evidence type="ECO:0000256" key="7">
    <source>
        <dbReference type="ARBA" id="ARBA00039058"/>
    </source>
</evidence>
<feature type="domain" description="Phospholipid/glycerol acyltransferase" evidence="11">
    <location>
        <begin position="74"/>
        <end position="197"/>
    </location>
</feature>
<keyword evidence="4" id="KW-0443">Lipid metabolism</keyword>
<dbReference type="PANTHER" id="PTHR37323">
    <property type="entry name" value="GCN5-RELATED N-ACETYLTRANSFERASE"/>
    <property type="match status" value="1"/>
</dbReference>
<protein>
    <recommendedName>
        <fullName evidence="8">L-ornithine N(alpha)-acyltransferase</fullName>
        <ecNumber evidence="7">2.3.2.30</ecNumber>
    </recommendedName>
</protein>
<keyword evidence="5" id="KW-0012">Acyltransferase</keyword>
<dbReference type="SMART" id="SM00563">
    <property type="entry name" value="PlsC"/>
    <property type="match status" value="1"/>
</dbReference>
<evidence type="ECO:0000256" key="4">
    <source>
        <dbReference type="ARBA" id="ARBA00023098"/>
    </source>
</evidence>
<dbReference type="SUPFAM" id="SSF69593">
    <property type="entry name" value="Glycerol-3-phosphate (1)-acyltransferase"/>
    <property type="match status" value="1"/>
</dbReference>
<dbReference type="GO" id="GO:0006629">
    <property type="term" value="P:lipid metabolic process"/>
    <property type="evidence" value="ECO:0007669"/>
    <property type="project" value="UniProtKB-KW"/>
</dbReference>
<dbReference type="Pfam" id="PF19576">
    <property type="entry name" value="Acyltransf_2"/>
    <property type="match status" value="1"/>
</dbReference>
<evidence type="ECO:0000256" key="10">
    <source>
        <dbReference type="ARBA" id="ARBA00047785"/>
    </source>
</evidence>
<evidence type="ECO:0000256" key="9">
    <source>
        <dbReference type="ARBA" id="ARBA00045724"/>
    </source>
</evidence>
<dbReference type="InterPro" id="IPR016181">
    <property type="entry name" value="Acyl_CoA_acyltransferase"/>
</dbReference>
<evidence type="ECO:0000259" key="11">
    <source>
        <dbReference type="SMART" id="SM00563"/>
    </source>
</evidence>
<dbReference type="PANTHER" id="PTHR37323:SF1">
    <property type="entry name" value="L-ORNITHINE N(ALPHA)-ACYLTRANSFERASE"/>
    <property type="match status" value="1"/>
</dbReference>
<name>A0A2S3R2L8_VIBVL</name>
<dbReference type="EC" id="2.3.2.30" evidence="7"/>
<proteinExistence type="inferred from homology"/>
<evidence type="ECO:0000256" key="6">
    <source>
        <dbReference type="ARBA" id="ARBA00038095"/>
    </source>
</evidence>
<dbReference type="Pfam" id="PF13444">
    <property type="entry name" value="Acetyltransf_5"/>
    <property type="match status" value="1"/>
</dbReference>
<organism evidence="12 13">
    <name type="scientific">Vibrio vulnificus</name>
    <dbReference type="NCBI Taxonomy" id="672"/>
    <lineage>
        <taxon>Bacteria</taxon>
        <taxon>Pseudomonadati</taxon>
        <taxon>Pseudomonadota</taxon>
        <taxon>Gammaproteobacteria</taxon>
        <taxon>Vibrionales</taxon>
        <taxon>Vibrionaceae</taxon>
        <taxon>Vibrio</taxon>
    </lineage>
</organism>
<gene>
    <name evidence="12" type="ORF">CRN52_11640</name>
</gene>
<comment type="pathway">
    <text evidence="1">Lipid metabolism.</text>
</comment>
<accession>A0A2S3R2L8</accession>
<evidence type="ECO:0000313" key="13">
    <source>
        <dbReference type="Proteomes" id="UP000237466"/>
    </source>
</evidence>
<evidence type="ECO:0000256" key="1">
    <source>
        <dbReference type="ARBA" id="ARBA00005189"/>
    </source>
</evidence>
<sequence length="580" mass="64294">MLTSPFRLPRYTPFGLGESLVEWMTGLAKLDGFYQARPNTQSSFEFMRYTLSALNIDYRVEQGLVTHIPEQGPVVIVANHPLGAIEGVILADLVGAVRSDVKVLANQLLKRLPEIDELFIGIDVFAGRSAMRTNANAVREAHRHLAQGGVLIVFPAGEVSTYREGSETLSDIEWSQSVAKFVTRAKATTIPIYINGQNSALFYKAGKVHPLLRTALLGRELLNKSTSTIAISIGNPIPYSEVKEFEHERDIVHYLRLNTYLMGAEQDPPFAFCSPVYTQPLIQPVEKALLECDLAALPSNALLLEQGDYAVYCVESTAIPNMLREIGRVREESFREVGEGSGLACDLDSFDASYRQLFVWNHSEGELVGAYRLGLVDELTVEKGLDGLYSRSLFQYDEAFLNTLDKSIELGRSVVAIKYQRSLNALLLLWKGIAAFVSQHPQYTHLFGPVSISNDYSSVARQLMAATLSIHHYDQEKARLVTPTTPLKTSTSPFWHKSLLSALASVSALSKVISRLEKGPGLPVLLRQYLGMKGKLVCFNVDPAFNHALDGLIVVNLKQVPLKTLAKYMGKEAAQRYLEQ</sequence>
<evidence type="ECO:0000256" key="2">
    <source>
        <dbReference type="ARBA" id="ARBA00022516"/>
    </source>
</evidence>
<dbReference type="InterPro" id="IPR002123">
    <property type="entry name" value="Plipid/glycerol_acylTrfase"/>
</dbReference>
<evidence type="ECO:0000256" key="3">
    <source>
        <dbReference type="ARBA" id="ARBA00022679"/>
    </source>
</evidence>
<evidence type="ECO:0000256" key="8">
    <source>
        <dbReference type="ARBA" id="ARBA00039866"/>
    </source>
</evidence>
<dbReference type="SUPFAM" id="SSF55729">
    <property type="entry name" value="Acyl-CoA N-acyltransferases (Nat)"/>
    <property type="match status" value="1"/>
</dbReference>
<keyword evidence="2" id="KW-0444">Lipid biosynthesis</keyword>
<comment type="catalytic activity">
    <reaction evidence="10">
        <text>a (3R)-hydroxyacyl-[ACP] + L-ornithine = a lyso-ornithine lipid + holo-[ACP] + H(+)</text>
        <dbReference type="Rhea" id="RHEA:20633"/>
        <dbReference type="Rhea" id="RHEA-COMP:9685"/>
        <dbReference type="Rhea" id="RHEA-COMP:9945"/>
        <dbReference type="ChEBI" id="CHEBI:15378"/>
        <dbReference type="ChEBI" id="CHEBI:46911"/>
        <dbReference type="ChEBI" id="CHEBI:64479"/>
        <dbReference type="ChEBI" id="CHEBI:78827"/>
        <dbReference type="ChEBI" id="CHEBI:138482"/>
        <dbReference type="EC" id="2.3.2.30"/>
    </reaction>
    <physiologicalReaction direction="left-to-right" evidence="10">
        <dbReference type="Rhea" id="RHEA:20634"/>
    </physiologicalReaction>
</comment>